<evidence type="ECO:0000313" key="1">
    <source>
        <dbReference type="EMBL" id="ORC32767.1"/>
    </source>
</evidence>
<proteinExistence type="predicted"/>
<evidence type="ECO:0000313" key="2">
    <source>
        <dbReference type="Proteomes" id="UP000192343"/>
    </source>
</evidence>
<protein>
    <submittedName>
        <fullName evidence="1">Uncharacterized protein</fullName>
    </submittedName>
</protein>
<gene>
    <name evidence="1" type="ORF">B4O97_15850</name>
</gene>
<comment type="caution">
    <text evidence="1">The sequence shown here is derived from an EMBL/GenBank/DDBJ whole genome shotgun (WGS) entry which is preliminary data.</text>
</comment>
<organism evidence="1 2">
    <name type="scientific">Marispirochaeta aestuarii</name>
    <dbReference type="NCBI Taxonomy" id="1963862"/>
    <lineage>
        <taxon>Bacteria</taxon>
        <taxon>Pseudomonadati</taxon>
        <taxon>Spirochaetota</taxon>
        <taxon>Spirochaetia</taxon>
        <taxon>Spirochaetales</taxon>
        <taxon>Spirochaetaceae</taxon>
        <taxon>Marispirochaeta</taxon>
    </lineage>
</organism>
<dbReference type="Proteomes" id="UP000192343">
    <property type="component" value="Unassembled WGS sequence"/>
</dbReference>
<name>A0A1Y1RUP5_9SPIO</name>
<keyword evidence="2" id="KW-1185">Reference proteome</keyword>
<dbReference type="AlphaFoldDB" id="A0A1Y1RUP5"/>
<accession>A0A1Y1RUP5</accession>
<reference evidence="1 2" key="1">
    <citation type="submission" date="2017-03" db="EMBL/GenBank/DDBJ databases">
        <title>Draft Genome sequence of Marispirochaeta sp. strain JC444.</title>
        <authorList>
            <person name="Shivani Y."/>
            <person name="Subhash Y."/>
            <person name="Sasikala C."/>
            <person name="Ramana C."/>
        </authorList>
    </citation>
    <scope>NUCLEOTIDE SEQUENCE [LARGE SCALE GENOMIC DNA]</scope>
    <source>
        <strain evidence="1 2">JC444</strain>
    </source>
</reference>
<sequence>MYENGTGYQAGPRSMQFDKEEEMAEYTFDGTTLRDGKGTKMGEIDRSYIRGWNAALLGQLDRKNIRDPRGKKLLEFDGKTVKDDLGKKVTTIKEIQELIDGEADISLVAAWYFLIKKQQANMT</sequence>
<dbReference type="EMBL" id="MWQY01000020">
    <property type="protein sequence ID" value="ORC32767.1"/>
    <property type="molecule type" value="Genomic_DNA"/>
</dbReference>